<organism evidence="2 3">
    <name type="scientific">Caligus rogercresseyi</name>
    <name type="common">Sea louse</name>
    <dbReference type="NCBI Taxonomy" id="217165"/>
    <lineage>
        <taxon>Eukaryota</taxon>
        <taxon>Metazoa</taxon>
        <taxon>Ecdysozoa</taxon>
        <taxon>Arthropoda</taxon>
        <taxon>Crustacea</taxon>
        <taxon>Multicrustacea</taxon>
        <taxon>Hexanauplia</taxon>
        <taxon>Copepoda</taxon>
        <taxon>Siphonostomatoida</taxon>
        <taxon>Caligidae</taxon>
        <taxon>Caligus</taxon>
    </lineage>
</organism>
<sequence length="126" mass="14112">MMKCENGEVQKWPSSERRRKFDVWRDSVRGKEDRRGPAAKRRTVNAAKRDGAKCYDEKSGGEGQQQGGQTMSSGERRRTISSDEESSNGEAQSVRISHCKPIELTGAGASRAVLRHSRTWDLTNQS</sequence>
<keyword evidence="3" id="KW-1185">Reference proteome</keyword>
<accession>A0A7T8KA26</accession>
<proteinExistence type="predicted"/>
<feature type="region of interest" description="Disordered" evidence="1">
    <location>
        <begin position="1"/>
        <end position="99"/>
    </location>
</feature>
<feature type="compositionally biased region" description="Basic and acidic residues" evidence="1">
    <location>
        <begin position="47"/>
        <end position="60"/>
    </location>
</feature>
<dbReference type="Proteomes" id="UP000595437">
    <property type="component" value="Chromosome 8"/>
</dbReference>
<dbReference type="AlphaFoldDB" id="A0A7T8KA26"/>
<name>A0A7T8KA26_CALRO</name>
<evidence type="ECO:0000313" key="2">
    <source>
        <dbReference type="EMBL" id="QQP51684.1"/>
    </source>
</evidence>
<feature type="compositionally biased region" description="Basic and acidic residues" evidence="1">
    <location>
        <begin position="1"/>
        <end position="36"/>
    </location>
</feature>
<evidence type="ECO:0000313" key="3">
    <source>
        <dbReference type="Proteomes" id="UP000595437"/>
    </source>
</evidence>
<dbReference type="EMBL" id="CP045897">
    <property type="protein sequence ID" value="QQP51684.1"/>
    <property type="molecule type" value="Genomic_DNA"/>
</dbReference>
<gene>
    <name evidence="2" type="ORF">FKW44_013118</name>
</gene>
<evidence type="ECO:0000256" key="1">
    <source>
        <dbReference type="SAM" id="MobiDB-lite"/>
    </source>
</evidence>
<reference evidence="3" key="1">
    <citation type="submission" date="2021-01" db="EMBL/GenBank/DDBJ databases">
        <title>Caligus Genome Assembly.</title>
        <authorList>
            <person name="Gallardo-Escarate C."/>
        </authorList>
    </citation>
    <scope>NUCLEOTIDE SEQUENCE [LARGE SCALE GENOMIC DNA]</scope>
</reference>
<protein>
    <submittedName>
        <fullName evidence="2">Uncharacterized protein</fullName>
    </submittedName>
</protein>